<evidence type="ECO:0000313" key="4">
    <source>
        <dbReference type="EMBL" id="MDK2126459.1"/>
    </source>
</evidence>
<feature type="chain" id="PRO_5046902558" evidence="2">
    <location>
        <begin position="23"/>
        <end position="262"/>
    </location>
</feature>
<evidence type="ECO:0000313" key="5">
    <source>
        <dbReference type="Proteomes" id="UP001172778"/>
    </source>
</evidence>
<sequence length="262" mass="30001">MWRWWLKWVLGLLLALMTSAQAADVRVLRIATGELPPYATESRADQGIALNVVRRAFELAGYKVEFSFMPWSRALVETRAGRWDGTAYWGRTEERERDFWHSDNVLTEQWVFIHRKSIDLDWKTLDDLKPFLLAVIRDYTYTPELRAKVSSGELRADPTPDDLAALRKLIAGRVDVAPMERNVACDLLGRHFSEGEVARLHAHPKLMTENFTTHLLLPRGQISSVVLLKSFNDGLKKLYESGEHARILKQVKCPNSWSNVGS</sequence>
<dbReference type="SUPFAM" id="SSF53850">
    <property type="entry name" value="Periplasmic binding protein-like II"/>
    <property type="match status" value="1"/>
</dbReference>
<feature type="domain" description="Solute-binding protein family 3/N-terminal" evidence="3">
    <location>
        <begin position="31"/>
        <end position="250"/>
    </location>
</feature>
<gene>
    <name evidence="4" type="ORF">PZA18_20675</name>
</gene>
<keyword evidence="1 2" id="KW-0732">Signal</keyword>
<proteinExistence type="predicted"/>
<organism evidence="4 5">
    <name type="scientific">Parachitinimonas caeni</name>
    <dbReference type="NCBI Taxonomy" id="3031301"/>
    <lineage>
        <taxon>Bacteria</taxon>
        <taxon>Pseudomonadati</taxon>
        <taxon>Pseudomonadota</taxon>
        <taxon>Betaproteobacteria</taxon>
        <taxon>Neisseriales</taxon>
        <taxon>Chitinibacteraceae</taxon>
        <taxon>Parachitinimonas</taxon>
    </lineage>
</organism>
<dbReference type="EMBL" id="JARRAF010000038">
    <property type="protein sequence ID" value="MDK2126459.1"/>
    <property type="molecule type" value="Genomic_DNA"/>
</dbReference>
<dbReference type="Pfam" id="PF00497">
    <property type="entry name" value="SBP_bac_3"/>
    <property type="match status" value="1"/>
</dbReference>
<protein>
    <submittedName>
        <fullName evidence="4">ABC transporter substrate-binding protein</fullName>
    </submittedName>
</protein>
<dbReference type="RefSeq" id="WP_284102777.1">
    <property type="nucleotide sequence ID" value="NZ_JARRAF010000038.1"/>
</dbReference>
<feature type="signal peptide" evidence="2">
    <location>
        <begin position="1"/>
        <end position="22"/>
    </location>
</feature>
<dbReference type="PANTHER" id="PTHR35936:SF25">
    <property type="entry name" value="ABC TRANSPORTER SUBSTRATE-BINDING PROTEIN"/>
    <property type="match status" value="1"/>
</dbReference>
<evidence type="ECO:0000256" key="1">
    <source>
        <dbReference type="ARBA" id="ARBA00022729"/>
    </source>
</evidence>
<keyword evidence="5" id="KW-1185">Reference proteome</keyword>
<accession>A0ABT7E339</accession>
<evidence type="ECO:0000256" key="2">
    <source>
        <dbReference type="SAM" id="SignalP"/>
    </source>
</evidence>
<name>A0ABT7E339_9NEIS</name>
<reference evidence="4" key="1">
    <citation type="submission" date="2023-03" db="EMBL/GenBank/DDBJ databases">
        <title>Chitinimonas shenzhenensis gen. nov., sp. nov., a novel member of family Burkholderiaceae isolated from activated sludge collected in Shen Zhen, China.</title>
        <authorList>
            <person name="Wang X."/>
        </authorList>
    </citation>
    <scope>NUCLEOTIDE SEQUENCE</scope>
    <source>
        <strain evidence="4">DQS-5</strain>
    </source>
</reference>
<evidence type="ECO:0000259" key="3">
    <source>
        <dbReference type="Pfam" id="PF00497"/>
    </source>
</evidence>
<dbReference type="InterPro" id="IPR001638">
    <property type="entry name" value="Solute-binding_3/MltF_N"/>
</dbReference>
<comment type="caution">
    <text evidence="4">The sequence shown here is derived from an EMBL/GenBank/DDBJ whole genome shotgun (WGS) entry which is preliminary data.</text>
</comment>
<dbReference type="PANTHER" id="PTHR35936">
    <property type="entry name" value="MEMBRANE-BOUND LYTIC MUREIN TRANSGLYCOSYLASE F"/>
    <property type="match status" value="1"/>
</dbReference>
<dbReference type="Proteomes" id="UP001172778">
    <property type="component" value="Unassembled WGS sequence"/>
</dbReference>
<dbReference type="Gene3D" id="3.40.190.10">
    <property type="entry name" value="Periplasmic binding protein-like II"/>
    <property type="match status" value="2"/>
</dbReference>